<keyword evidence="1" id="KW-0812">Transmembrane</keyword>
<keyword evidence="1" id="KW-0472">Membrane</keyword>
<sequence length="73" mass="8118">MVISNVKPYIKHIRRHLVSFRDDTNGGALDTVLIVGVISLPLVLFLAIFGQNVIEWVQDNAPNIFDEAASWIG</sequence>
<keyword evidence="3" id="KW-1185">Reference proteome</keyword>
<evidence type="ECO:0000313" key="3">
    <source>
        <dbReference type="Proteomes" id="UP001156694"/>
    </source>
</evidence>
<evidence type="ECO:0000256" key="1">
    <source>
        <dbReference type="SAM" id="Phobius"/>
    </source>
</evidence>
<proteinExistence type="predicted"/>
<comment type="caution">
    <text evidence="2">The sequence shown here is derived from an EMBL/GenBank/DDBJ whole genome shotgun (WGS) entry which is preliminary data.</text>
</comment>
<organism evidence="2 3">
    <name type="scientific">Amylibacter marinus</name>
    <dbReference type="NCBI Taxonomy" id="1475483"/>
    <lineage>
        <taxon>Bacteria</taxon>
        <taxon>Pseudomonadati</taxon>
        <taxon>Pseudomonadota</taxon>
        <taxon>Alphaproteobacteria</taxon>
        <taxon>Rhodobacterales</taxon>
        <taxon>Paracoccaceae</taxon>
        <taxon>Amylibacter</taxon>
    </lineage>
</organism>
<evidence type="ECO:0000313" key="2">
    <source>
        <dbReference type="EMBL" id="GLQ35936.1"/>
    </source>
</evidence>
<reference evidence="3" key="1">
    <citation type="journal article" date="2019" name="Int. J. Syst. Evol. Microbiol.">
        <title>The Global Catalogue of Microorganisms (GCM) 10K type strain sequencing project: providing services to taxonomists for standard genome sequencing and annotation.</title>
        <authorList>
            <consortium name="The Broad Institute Genomics Platform"/>
            <consortium name="The Broad Institute Genome Sequencing Center for Infectious Disease"/>
            <person name="Wu L."/>
            <person name="Ma J."/>
        </authorList>
    </citation>
    <scope>NUCLEOTIDE SEQUENCE [LARGE SCALE GENOMIC DNA]</scope>
    <source>
        <strain evidence="3">NBRC 110140</strain>
    </source>
</reference>
<dbReference type="EMBL" id="BSNN01000007">
    <property type="protein sequence ID" value="GLQ35936.1"/>
    <property type="molecule type" value="Genomic_DNA"/>
</dbReference>
<keyword evidence="1" id="KW-1133">Transmembrane helix</keyword>
<protein>
    <submittedName>
        <fullName evidence="2">Uncharacterized protein</fullName>
    </submittedName>
</protein>
<name>A0ABQ5VXX8_9RHOB</name>
<gene>
    <name evidence="2" type="ORF">GCM10007939_22200</name>
</gene>
<feature type="transmembrane region" description="Helical" evidence="1">
    <location>
        <begin position="27"/>
        <end position="49"/>
    </location>
</feature>
<accession>A0ABQ5VXX8</accession>
<dbReference type="Proteomes" id="UP001156694">
    <property type="component" value="Unassembled WGS sequence"/>
</dbReference>